<evidence type="ECO:0000313" key="3">
    <source>
        <dbReference type="EMBL" id="OCK77164.1"/>
    </source>
</evidence>
<organism evidence="3 4">
    <name type="scientific">Lepidopterella palustris CBS 459.81</name>
    <dbReference type="NCBI Taxonomy" id="1314670"/>
    <lineage>
        <taxon>Eukaryota</taxon>
        <taxon>Fungi</taxon>
        <taxon>Dikarya</taxon>
        <taxon>Ascomycota</taxon>
        <taxon>Pezizomycotina</taxon>
        <taxon>Dothideomycetes</taxon>
        <taxon>Pleosporomycetidae</taxon>
        <taxon>Mytilinidiales</taxon>
        <taxon>Argynnaceae</taxon>
        <taxon>Lepidopterella</taxon>
    </lineage>
</organism>
<dbReference type="GO" id="GO:0047974">
    <property type="term" value="F:guanosine deaminase activity"/>
    <property type="evidence" value="ECO:0007669"/>
    <property type="project" value="TreeGrafter"/>
</dbReference>
<dbReference type="Proteomes" id="UP000250266">
    <property type="component" value="Unassembled WGS sequence"/>
</dbReference>
<name>A0A8E2JCP0_9PEZI</name>
<feature type="domain" description="CMP/dCMP-type deaminase" evidence="2">
    <location>
        <begin position="24"/>
        <end position="137"/>
    </location>
</feature>
<evidence type="ECO:0000259" key="2">
    <source>
        <dbReference type="PROSITE" id="PS51747"/>
    </source>
</evidence>
<dbReference type="CDD" id="cd01285">
    <property type="entry name" value="nucleoside_deaminase"/>
    <property type="match status" value="1"/>
</dbReference>
<dbReference type="OrthoDB" id="408702at2759"/>
<dbReference type="PROSITE" id="PS51747">
    <property type="entry name" value="CYT_DCMP_DEAMINASES_2"/>
    <property type="match status" value="1"/>
</dbReference>
<dbReference type="PANTHER" id="PTHR11079">
    <property type="entry name" value="CYTOSINE DEAMINASE FAMILY MEMBER"/>
    <property type="match status" value="1"/>
</dbReference>
<evidence type="ECO:0000313" key="4">
    <source>
        <dbReference type="Proteomes" id="UP000250266"/>
    </source>
</evidence>
<dbReference type="Pfam" id="PF00383">
    <property type="entry name" value="dCMP_cyt_deam_1"/>
    <property type="match status" value="1"/>
</dbReference>
<keyword evidence="4" id="KW-1185">Reference proteome</keyword>
<sequence>MASSPTSLHSSGLFPERPPEPTPEQISAGLNACLNIQNLASTQGKRPFAAILIGPDHSKMLLAHFSISHVEHAEASLARLSATSFTPEFLWTCTLYSTWEPCAMCAATCYWANIGRVVYAASEEKLLELTGEGNEENMTLRWPCREVFKKGQKDVQVWGPVEGWEDIVAEESDKYWKPIREGAPKEV</sequence>
<dbReference type="AlphaFoldDB" id="A0A8E2JCP0"/>
<evidence type="ECO:0000256" key="1">
    <source>
        <dbReference type="SAM" id="MobiDB-lite"/>
    </source>
</evidence>
<gene>
    <name evidence="3" type="ORF">K432DRAFT_127485</name>
</gene>
<dbReference type="SUPFAM" id="SSF53927">
    <property type="entry name" value="Cytidine deaminase-like"/>
    <property type="match status" value="1"/>
</dbReference>
<accession>A0A8E2JCP0</accession>
<proteinExistence type="predicted"/>
<feature type="compositionally biased region" description="Polar residues" evidence="1">
    <location>
        <begin position="1"/>
        <end position="10"/>
    </location>
</feature>
<dbReference type="InterPro" id="IPR016193">
    <property type="entry name" value="Cytidine_deaminase-like"/>
</dbReference>
<protein>
    <submittedName>
        <fullName evidence="3">Cytidine deaminase-like protein</fullName>
    </submittedName>
</protein>
<dbReference type="PANTHER" id="PTHR11079:SF161">
    <property type="entry name" value="CMP_DCMP-TYPE DEAMINASE DOMAIN-CONTAINING PROTEIN"/>
    <property type="match status" value="1"/>
</dbReference>
<dbReference type="GO" id="GO:0006152">
    <property type="term" value="P:purine nucleoside catabolic process"/>
    <property type="evidence" value="ECO:0007669"/>
    <property type="project" value="TreeGrafter"/>
</dbReference>
<feature type="region of interest" description="Disordered" evidence="1">
    <location>
        <begin position="1"/>
        <end position="24"/>
    </location>
</feature>
<reference evidence="3 4" key="1">
    <citation type="journal article" date="2016" name="Nat. Commun.">
        <title>Ectomycorrhizal ecology is imprinted in the genome of the dominant symbiotic fungus Cenococcum geophilum.</title>
        <authorList>
            <consortium name="DOE Joint Genome Institute"/>
            <person name="Peter M."/>
            <person name="Kohler A."/>
            <person name="Ohm R.A."/>
            <person name="Kuo A."/>
            <person name="Krutzmann J."/>
            <person name="Morin E."/>
            <person name="Arend M."/>
            <person name="Barry K.W."/>
            <person name="Binder M."/>
            <person name="Choi C."/>
            <person name="Clum A."/>
            <person name="Copeland A."/>
            <person name="Grisel N."/>
            <person name="Haridas S."/>
            <person name="Kipfer T."/>
            <person name="LaButti K."/>
            <person name="Lindquist E."/>
            <person name="Lipzen A."/>
            <person name="Maire R."/>
            <person name="Meier B."/>
            <person name="Mihaltcheva S."/>
            <person name="Molinier V."/>
            <person name="Murat C."/>
            <person name="Poggeler S."/>
            <person name="Quandt C.A."/>
            <person name="Sperisen C."/>
            <person name="Tritt A."/>
            <person name="Tisserant E."/>
            <person name="Crous P.W."/>
            <person name="Henrissat B."/>
            <person name="Nehls U."/>
            <person name="Egli S."/>
            <person name="Spatafora J.W."/>
            <person name="Grigoriev I.V."/>
            <person name="Martin F.M."/>
        </authorList>
    </citation>
    <scope>NUCLEOTIDE SEQUENCE [LARGE SCALE GENOMIC DNA]</scope>
    <source>
        <strain evidence="3 4">CBS 459.81</strain>
    </source>
</reference>
<dbReference type="InterPro" id="IPR002125">
    <property type="entry name" value="CMP_dCMP_dom"/>
</dbReference>
<dbReference type="Gene3D" id="3.40.140.10">
    <property type="entry name" value="Cytidine Deaminase, domain 2"/>
    <property type="match status" value="1"/>
</dbReference>
<dbReference type="EMBL" id="KV745149">
    <property type="protein sequence ID" value="OCK77164.1"/>
    <property type="molecule type" value="Genomic_DNA"/>
</dbReference>